<feature type="compositionally biased region" description="Basic and acidic residues" evidence="1">
    <location>
        <begin position="110"/>
        <end position="121"/>
    </location>
</feature>
<dbReference type="Proteomes" id="UP001330812">
    <property type="component" value="Chromosome"/>
</dbReference>
<proteinExistence type="predicted"/>
<evidence type="ECO:0000313" key="3">
    <source>
        <dbReference type="Proteomes" id="UP001330812"/>
    </source>
</evidence>
<accession>A0ABZ1HX91</accession>
<name>A0ABZ1HX91_9PSEU</name>
<protein>
    <submittedName>
        <fullName evidence="2">Uncharacterized protein</fullName>
    </submittedName>
</protein>
<feature type="region of interest" description="Disordered" evidence="1">
    <location>
        <begin position="105"/>
        <end position="130"/>
    </location>
</feature>
<keyword evidence="3" id="KW-1185">Reference proteome</keyword>
<sequence>MAFAEGYIDVASRIVEFREKFPEGSLQPADPQTPFRVEKIGDQTFIVVVAAAFRNPEDPRPGMGMAYEQFPGRTPYTRGSELQNAETSAWGRAIVAALAADTRQGIASQEEVRNRQAEREQPVSAPSERVATANRLRGDIAELCKQKTWDVEYAQAVFKQRMHKATGDASVAELAEFLQLLKTSGMPTLEEETARA</sequence>
<evidence type="ECO:0000256" key="1">
    <source>
        <dbReference type="SAM" id="MobiDB-lite"/>
    </source>
</evidence>
<dbReference type="RefSeq" id="WP_326565109.1">
    <property type="nucleotide sequence ID" value="NZ_CP142149.1"/>
</dbReference>
<evidence type="ECO:0000313" key="2">
    <source>
        <dbReference type="EMBL" id="WSE26141.1"/>
    </source>
</evidence>
<reference evidence="2 3" key="1">
    <citation type="journal article" date="2015" name="Int. J. Syst. Evol. Microbiol.">
        <title>Amycolatopsis rhabdoformis sp. nov., an actinomycete isolated from a tropical forest soil.</title>
        <authorList>
            <person name="Souza W.R."/>
            <person name="Silva R.E."/>
            <person name="Goodfellow M."/>
            <person name="Busarakam K."/>
            <person name="Figueiro F.S."/>
            <person name="Ferreira D."/>
            <person name="Rodrigues-Filho E."/>
            <person name="Moraes L.A.B."/>
            <person name="Zucchi T.D."/>
        </authorList>
    </citation>
    <scope>NUCLEOTIDE SEQUENCE [LARGE SCALE GENOMIC DNA]</scope>
    <source>
        <strain evidence="2 3">NCIMB 14900</strain>
    </source>
</reference>
<dbReference type="EMBL" id="CP142149">
    <property type="protein sequence ID" value="WSE26141.1"/>
    <property type="molecule type" value="Genomic_DNA"/>
</dbReference>
<organism evidence="2 3">
    <name type="scientific">Amycolatopsis rhabdoformis</name>
    <dbReference type="NCBI Taxonomy" id="1448059"/>
    <lineage>
        <taxon>Bacteria</taxon>
        <taxon>Bacillati</taxon>
        <taxon>Actinomycetota</taxon>
        <taxon>Actinomycetes</taxon>
        <taxon>Pseudonocardiales</taxon>
        <taxon>Pseudonocardiaceae</taxon>
        <taxon>Amycolatopsis</taxon>
    </lineage>
</organism>
<gene>
    <name evidence="2" type="ORF">VSH64_25025</name>
</gene>